<dbReference type="Proteomes" id="UP000002051">
    <property type="component" value="Chromosome 2"/>
</dbReference>
<evidence type="ECO:0000313" key="4">
    <source>
        <dbReference type="Proteomes" id="UP000002051"/>
    </source>
</evidence>
<gene>
    <name evidence="2" type="ordered locus">MTR_2g045045</name>
</gene>
<organism evidence="2 4">
    <name type="scientific">Medicago truncatula</name>
    <name type="common">Barrel medic</name>
    <name type="synonym">Medicago tribuloides</name>
    <dbReference type="NCBI Taxonomy" id="3880"/>
    <lineage>
        <taxon>Eukaryota</taxon>
        <taxon>Viridiplantae</taxon>
        <taxon>Streptophyta</taxon>
        <taxon>Embryophyta</taxon>
        <taxon>Tracheophyta</taxon>
        <taxon>Spermatophyta</taxon>
        <taxon>Magnoliopsida</taxon>
        <taxon>eudicotyledons</taxon>
        <taxon>Gunneridae</taxon>
        <taxon>Pentapetalae</taxon>
        <taxon>rosids</taxon>
        <taxon>fabids</taxon>
        <taxon>Fabales</taxon>
        <taxon>Fabaceae</taxon>
        <taxon>Papilionoideae</taxon>
        <taxon>50 kb inversion clade</taxon>
        <taxon>NPAAA clade</taxon>
        <taxon>Hologalegina</taxon>
        <taxon>IRL clade</taxon>
        <taxon>Trifolieae</taxon>
        <taxon>Medicago</taxon>
    </lineage>
</organism>
<dbReference type="AlphaFoldDB" id="A0A072V8J0"/>
<accession>A0A072V8J0</accession>
<keyword evidence="1 2" id="KW-0812">Transmembrane</keyword>
<reference evidence="2 4" key="1">
    <citation type="journal article" date="2011" name="Nature">
        <title>The Medicago genome provides insight into the evolution of rhizobial symbioses.</title>
        <authorList>
            <person name="Young N.D."/>
            <person name="Debelle F."/>
            <person name="Oldroyd G.E."/>
            <person name="Geurts R."/>
            <person name="Cannon S.B."/>
            <person name="Udvardi M.K."/>
            <person name="Benedito V.A."/>
            <person name="Mayer K.F."/>
            <person name="Gouzy J."/>
            <person name="Schoof H."/>
            <person name="Van de Peer Y."/>
            <person name="Proost S."/>
            <person name="Cook D.R."/>
            <person name="Meyers B.C."/>
            <person name="Spannagl M."/>
            <person name="Cheung F."/>
            <person name="De Mita S."/>
            <person name="Krishnakumar V."/>
            <person name="Gundlach H."/>
            <person name="Zhou S."/>
            <person name="Mudge J."/>
            <person name="Bharti A.K."/>
            <person name="Murray J.D."/>
            <person name="Naoumkina M.A."/>
            <person name="Rosen B."/>
            <person name="Silverstein K.A."/>
            <person name="Tang H."/>
            <person name="Rombauts S."/>
            <person name="Zhao P.X."/>
            <person name="Zhou P."/>
            <person name="Barbe V."/>
            <person name="Bardou P."/>
            <person name="Bechner M."/>
            <person name="Bellec A."/>
            <person name="Berger A."/>
            <person name="Berges H."/>
            <person name="Bidwell S."/>
            <person name="Bisseling T."/>
            <person name="Choisne N."/>
            <person name="Couloux A."/>
            <person name="Denny R."/>
            <person name="Deshpande S."/>
            <person name="Dai X."/>
            <person name="Doyle J.J."/>
            <person name="Dudez A.M."/>
            <person name="Farmer A.D."/>
            <person name="Fouteau S."/>
            <person name="Franken C."/>
            <person name="Gibelin C."/>
            <person name="Gish J."/>
            <person name="Goldstein S."/>
            <person name="Gonzalez A.J."/>
            <person name="Green P.J."/>
            <person name="Hallab A."/>
            <person name="Hartog M."/>
            <person name="Hua A."/>
            <person name="Humphray S.J."/>
            <person name="Jeong D.H."/>
            <person name="Jing Y."/>
            <person name="Jocker A."/>
            <person name="Kenton S.M."/>
            <person name="Kim D.J."/>
            <person name="Klee K."/>
            <person name="Lai H."/>
            <person name="Lang C."/>
            <person name="Lin S."/>
            <person name="Macmil S.L."/>
            <person name="Magdelenat G."/>
            <person name="Matthews L."/>
            <person name="McCorrison J."/>
            <person name="Monaghan E.L."/>
            <person name="Mun J.H."/>
            <person name="Najar F.Z."/>
            <person name="Nicholson C."/>
            <person name="Noirot C."/>
            <person name="O'Bleness M."/>
            <person name="Paule C.R."/>
            <person name="Poulain J."/>
            <person name="Prion F."/>
            <person name="Qin B."/>
            <person name="Qu C."/>
            <person name="Retzel E.F."/>
            <person name="Riddle C."/>
            <person name="Sallet E."/>
            <person name="Samain S."/>
            <person name="Samson N."/>
            <person name="Sanders I."/>
            <person name="Saurat O."/>
            <person name="Scarpelli C."/>
            <person name="Schiex T."/>
            <person name="Segurens B."/>
            <person name="Severin A.J."/>
            <person name="Sherrier D.J."/>
            <person name="Shi R."/>
            <person name="Sims S."/>
            <person name="Singer S.R."/>
            <person name="Sinharoy S."/>
            <person name="Sterck L."/>
            <person name="Viollet A."/>
            <person name="Wang B.B."/>
            <person name="Wang K."/>
            <person name="Wang M."/>
            <person name="Wang X."/>
            <person name="Warfsmann J."/>
            <person name="Weissenbach J."/>
            <person name="White D.D."/>
            <person name="White J.D."/>
            <person name="Wiley G.B."/>
            <person name="Wincker P."/>
            <person name="Xing Y."/>
            <person name="Yang L."/>
            <person name="Yao Z."/>
            <person name="Ying F."/>
            <person name="Zhai J."/>
            <person name="Zhou L."/>
            <person name="Zuber A."/>
            <person name="Denarie J."/>
            <person name="Dixon R.A."/>
            <person name="May G.D."/>
            <person name="Schwartz D.C."/>
            <person name="Rogers J."/>
            <person name="Quetier F."/>
            <person name="Town C.D."/>
            <person name="Roe B.A."/>
        </authorList>
    </citation>
    <scope>NUCLEOTIDE SEQUENCE [LARGE SCALE GENOMIC DNA]</scope>
    <source>
        <strain evidence="2">A17</strain>
        <strain evidence="3 4">cv. Jemalong A17</strain>
    </source>
</reference>
<proteinExistence type="predicted"/>
<reference evidence="3" key="3">
    <citation type="submission" date="2015-04" db="UniProtKB">
        <authorList>
            <consortium name="EnsemblPlants"/>
        </authorList>
    </citation>
    <scope>IDENTIFICATION</scope>
    <source>
        <strain evidence="3">cv. Jemalong A17</strain>
    </source>
</reference>
<evidence type="ECO:0000313" key="3">
    <source>
        <dbReference type="EnsemblPlants" id="KEH37683"/>
    </source>
</evidence>
<dbReference type="HOGENOM" id="CLU_2999462_0_0_1"/>
<protein>
    <submittedName>
        <fullName evidence="2">Transmembrane protein, putative</fullName>
    </submittedName>
</protein>
<name>A0A072V8J0_MEDTR</name>
<keyword evidence="1" id="KW-1133">Transmembrane helix</keyword>
<keyword evidence="4" id="KW-1185">Reference proteome</keyword>
<evidence type="ECO:0000256" key="1">
    <source>
        <dbReference type="SAM" id="Phobius"/>
    </source>
</evidence>
<keyword evidence="1" id="KW-0472">Membrane</keyword>
<dbReference type="EnsemblPlants" id="KEH37683">
    <property type="protein sequence ID" value="KEH37683"/>
    <property type="gene ID" value="MTR_2g045045"/>
</dbReference>
<sequence>MTKMFLYEGILPLYAIINLDAVSLFADLSFFFFSDLDHVIVSDILYQFECMNIVLLL</sequence>
<feature type="transmembrane region" description="Helical" evidence="1">
    <location>
        <begin position="12"/>
        <end position="33"/>
    </location>
</feature>
<reference evidence="2 4" key="2">
    <citation type="journal article" date="2014" name="BMC Genomics">
        <title>An improved genome release (version Mt4.0) for the model legume Medicago truncatula.</title>
        <authorList>
            <person name="Tang H."/>
            <person name="Krishnakumar V."/>
            <person name="Bidwell S."/>
            <person name="Rosen B."/>
            <person name="Chan A."/>
            <person name="Zhou S."/>
            <person name="Gentzbittel L."/>
            <person name="Childs K.L."/>
            <person name="Yandell M."/>
            <person name="Gundlach H."/>
            <person name="Mayer K.F."/>
            <person name="Schwartz D.C."/>
            <person name="Town C.D."/>
        </authorList>
    </citation>
    <scope>GENOME REANNOTATION</scope>
    <source>
        <strain evidence="2">A17</strain>
        <strain evidence="3 4">cv. Jemalong A17</strain>
    </source>
</reference>
<evidence type="ECO:0000313" key="2">
    <source>
        <dbReference type="EMBL" id="KEH37683.1"/>
    </source>
</evidence>
<dbReference type="EMBL" id="CM001218">
    <property type="protein sequence ID" value="KEH37683.1"/>
    <property type="molecule type" value="Genomic_DNA"/>
</dbReference>